<evidence type="ECO:0000256" key="2">
    <source>
        <dbReference type="ARBA" id="ARBA00022448"/>
    </source>
</evidence>
<keyword evidence="3" id="KW-0547">Nucleotide-binding</keyword>
<evidence type="ECO:0000313" key="7">
    <source>
        <dbReference type="Proteomes" id="UP000564806"/>
    </source>
</evidence>
<dbReference type="Pfam" id="PF00005">
    <property type="entry name" value="ABC_tran"/>
    <property type="match status" value="1"/>
</dbReference>
<dbReference type="SMART" id="SM00382">
    <property type="entry name" value="AAA"/>
    <property type="match status" value="1"/>
</dbReference>
<reference evidence="6" key="1">
    <citation type="submission" date="2020-06" db="EMBL/GenBank/DDBJ databases">
        <title>Paenibacillus sp. nov., isolated from soil.</title>
        <authorList>
            <person name="Seo Y.L."/>
        </authorList>
    </citation>
    <scope>NUCLEOTIDE SEQUENCE [LARGE SCALE GENOMIC DNA]</scope>
    <source>
        <strain evidence="6">JW14</strain>
    </source>
</reference>
<dbReference type="RefSeq" id="WP_175372520.1">
    <property type="nucleotide sequence ID" value="NZ_JABWCS010000212.1"/>
</dbReference>
<comment type="similarity">
    <text evidence="1">Belongs to the ABC transporter superfamily.</text>
</comment>
<dbReference type="PROSITE" id="PS50893">
    <property type="entry name" value="ABC_TRANSPORTER_2"/>
    <property type="match status" value="1"/>
</dbReference>
<dbReference type="InterPro" id="IPR003439">
    <property type="entry name" value="ABC_transporter-like_ATP-bd"/>
</dbReference>
<dbReference type="SUPFAM" id="SSF52540">
    <property type="entry name" value="P-loop containing nucleoside triphosphate hydrolases"/>
    <property type="match status" value="1"/>
</dbReference>
<comment type="caution">
    <text evidence="6">The sequence shown here is derived from an EMBL/GenBank/DDBJ whole genome shotgun (WGS) entry which is preliminary data.</text>
</comment>
<feature type="domain" description="ABC transporter" evidence="5">
    <location>
        <begin position="6"/>
        <end position="234"/>
    </location>
</feature>
<sequence length="303" mass="33307">MNTTIFQAEGISKHYGNVAALEKINMAITEGDIYGFVGENGSGKTTLMKVISGLIHPTQGSITLMGRSKGRELAQARKQIGVLIEHPALYPHMNGEENLSFYSRIHGLSDAHRIEEVLSLVGLTDTRKKKTSDYSLGMKQRLGLAVALLHSPKFLVLDEPMNGLDPGGIVEMRHVLTRLVKEQGVTILISSHILSELQLIATKFGFIHKGRLIKEVLAEELLQSAKTEICIQTPETRAAIHVLENVLNIHSFIRSGANEIRVPKSAADLEQLMTVFIEQGMPIEGIHLSAASLEHYYMDLIGG</sequence>
<dbReference type="InterPro" id="IPR027417">
    <property type="entry name" value="P-loop_NTPase"/>
</dbReference>
<gene>
    <name evidence="6" type="ORF">HPT30_16890</name>
</gene>
<evidence type="ECO:0000256" key="4">
    <source>
        <dbReference type="ARBA" id="ARBA00022840"/>
    </source>
</evidence>
<dbReference type="PANTHER" id="PTHR43335">
    <property type="entry name" value="ABC TRANSPORTER, ATP-BINDING PROTEIN"/>
    <property type="match status" value="1"/>
</dbReference>
<organism evidence="6 7">
    <name type="scientific">Paenibacillus agri</name>
    <dbReference type="NCBI Taxonomy" id="2744309"/>
    <lineage>
        <taxon>Bacteria</taxon>
        <taxon>Bacillati</taxon>
        <taxon>Bacillota</taxon>
        <taxon>Bacilli</taxon>
        <taxon>Bacillales</taxon>
        <taxon>Paenibacillaceae</taxon>
        <taxon>Paenibacillus</taxon>
    </lineage>
</organism>
<keyword evidence="7" id="KW-1185">Reference proteome</keyword>
<protein>
    <submittedName>
        <fullName evidence="6">ABC transporter ATP-binding protein</fullName>
    </submittedName>
</protein>
<dbReference type="EMBL" id="JABWCS010000212">
    <property type="protein sequence ID" value="NUU62022.1"/>
    <property type="molecule type" value="Genomic_DNA"/>
</dbReference>
<proteinExistence type="inferred from homology"/>
<name>A0A850ET80_9BACL</name>
<dbReference type="Proteomes" id="UP000564806">
    <property type="component" value="Unassembled WGS sequence"/>
</dbReference>
<dbReference type="AlphaFoldDB" id="A0A850ET80"/>
<evidence type="ECO:0000256" key="3">
    <source>
        <dbReference type="ARBA" id="ARBA00022741"/>
    </source>
</evidence>
<dbReference type="InterPro" id="IPR003593">
    <property type="entry name" value="AAA+_ATPase"/>
</dbReference>
<evidence type="ECO:0000259" key="5">
    <source>
        <dbReference type="PROSITE" id="PS50893"/>
    </source>
</evidence>
<dbReference type="InterPro" id="IPR017871">
    <property type="entry name" value="ABC_transporter-like_CS"/>
</dbReference>
<dbReference type="GO" id="GO:0005524">
    <property type="term" value="F:ATP binding"/>
    <property type="evidence" value="ECO:0007669"/>
    <property type="project" value="UniProtKB-KW"/>
</dbReference>
<evidence type="ECO:0000313" key="6">
    <source>
        <dbReference type="EMBL" id="NUU62022.1"/>
    </source>
</evidence>
<accession>A0A850ET80</accession>
<dbReference type="PANTHER" id="PTHR43335:SF8">
    <property type="entry name" value="ABC TRANSPORTER, ATP-BINDING PROTEIN"/>
    <property type="match status" value="1"/>
</dbReference>
<dbReference type="GO" id="GO:0016887">
    <property type="term" value="F:ATP hydrolysis activity"/>
    <property type="evidence" value="ECO:0007669"/>
    <property type="project" value="InterPro"/>
</dbReference>
<keyword evidence="4 6" id="KW-0067">ATP-binding</keyword>
<dbReference type="Gene3D" id="3.40.50.300">
    <property type="entry name" value="P-loop containing nucleotide triphosphate hydrolases"/>
    <property type="match status" value="1"/>
</dbReference>
<evidence type="ECO:0000256" key="1">
    <source>
        <dbReference type="ARBA" id="ARBA00005417"/>
    </source>
</evidence>
<keyword evidence="2" id="KW-0813">Transport</keyword>
<dbReference type="PROSITE" id="PS00211">
    <property type="entry name" value="ABC_TRANSPORTER_1"/>
    <property type="match status" value="1"/>
</dbReference>